<gene>
    <name evidence="1" type="ORF">WMSIL1_LOCUS10631</name>
</gene>
<proteinExistence type="predicted"/>
<reference evidence="1 2" key="1">
    <citation type="submission" date="2019-07" db="EMBL/GenBank/DDBJ databases">
        <authorList>
            <person name="Jastrzebski P J."/>
            <person name="Paukszto L."/>
            <person name="Jastrzebski P J."/>
        </authorList>
    </citation>
    <scope>NUCLEOTIDE SEQUENCE [LARGE SCALE GENOMIC DNA]</scope>
    <source>
        <strain evidence="1 2">WMS-il1</strain>
    </source>
</reference>
<evidence type="ECO:0000313" key="1">
    <source>
        <dbReference type="EMBL" id="VUZ52028.1"/>
    </source>
</evidence>
<sequence length="49" mass="5537">MNKVTEAVFQRFPKCQQAVKLPPHQKPNPWSKTSCTCILADLSMVAHIL</sequence>
<name>A0A564YZG4_HYMDI</name>
<evidence type="ECO:0000313" key="2">
    <source>
        <dbReference type="Proteomes" id="UP000321570"/>
    </source>
</evidence>
<protein>
    <submittedName>
        <fullName evidence="1">Uncharacterized protein</fullName>
    </submittedName>
</protein>
<dbReference type="AlphaFoldDB" id="A0A564YZG4"/>
<accession>A0A564YZG4</accession>
<dbReference type="Proteomes" id="UP000321570">
    <property type="component" value="Unassembled WGS sequence"/>
</dbReference>
<dbReference type="EMBL" id="CABIJS010000455">
    <property type="protein sequence ID" value="VUZ52028.1"/>
    <property type="molecule type" value="Genomic_DNA"/>
</dbReference>
<keyword evidence="2" id="KW-1185">Reference proteome</keyword>
<organism evidence="1 2">
    <name type="scientific">Hymenolepis diminuta</name>
    <name type="common">Rat tapeworm</name>
    <dbReference type="NCBI Taxonomy" id="6216"/>
    <lineage>
        <taxon>Eukaryota</taxon>
        <taxon>Metazoa</taxon>
        <taxon>Spiralia</taxon>
        <taxon>Lophotrochozoa</taxon>
        <taxon>Platyhelminthes</taxon>
        <taxon>Cestoda</taxon>
        <taxon>Eucestoda</taxon>
        <taxon>Cyclophyllidea</taxon>
        <taxon>Hymenolepididae</taxon>
        <taxon>Hymenolepis</taxon>
    </lineage>
</organism>